<dbReference type="Gene3D" id="1.10.3720.10">
    <property type="entry name" value="MetI-like"/>
    <property type="match status" value="1"/>
</dbReference>
<name>A0ABM6RNZ8_9FIRM</name>
<dbReference type="Pfam" id="PF00528">
    <property type="entry name" value="BPD_transp_1"/>
    <property type="match status" value="1"/>
</dbReference>
<keyword evidence="10" id="KW-1185">Reference proteome</keyword>
<gene>
    <name evidence="9" type="ORF">BXT84_03185</name>
</gene>
<evidence type="ECO:0000256" key="2">
    <source>
        <dbReference type="ARBA" id="ARBA00022448"/>
    </source>
</evidence>
<evidence type="ECO:0000313" key="9">
    <source>
        <dbReference type="EMBL" id="AUW93075.1"/>
    </source>
</evidence>
<evidence type="ECO:0000256" key="4">
    <source>
        <dbReference type="ARBA" id="ARBA00022692"/>
    </source>
</evidence>
<feature type="transmembrane region" description="Helical" evidence="7">
    <location>
        <begin position="101"/>
        <end position="126"/>
    </location>
</feature>
<accession>A0ABM6RNZ8</accession>
<evidence type="ECO:0000259" key="8">
    <source>
        <dbReference type="PROSITE" id="PS50928"/>
    </source>
</evidence>
<feature type="transmembrane region" description="Helical" evidence="7">
    <location>
        <begin position="292"/>
        <end position="315"/>
    </location>
</feature>
<dbReference type="EMBL" id="CP019454">
    <property type="protein sequence ID" value="AUW93075.1"/>
    <property type="molecule type" value="Genomic_DNA"/>
</dbReference>
<dbReference type="PANTHER" id="PTHR43163">
    <property type="entry name" value="DIPEPTIDE TRANSPORT SYSTEM PERMEASE PROTEIN DPPB-RELATED"/>
    <property type="match status" value="1"/>
</dbReference>
<evidence type="ECO:0000256" key="6">
    <source>
        <dbReference type="ARBA" id="ARBA00023136"/>
    </source>
</evidence>
<keyword evidence="3" id="KW-1003">Cell membrane</keyword>
<feature type="transmembrane region" description="Helical" evidence="7">
    <location>
        <begin position="188"/>
        <end position="209"/>
    </location>
</feature>
<keyword evidence="4 7" id="KW-0812">Transmembrane</keyword>
<protein>
    <submittedName>
        <fullName evidence="9">Peptide ABC transporter permease</fullName>
    </submittedName>
</protein>
<evidence type="ECO:0000256" key="3">
    <source>
        <dbReference type="ARBA" id="ARBA00022475"/>
    </source>
</evidence>
<feature type="transmembrane region" description="Helical" evidence="7">
    <location>
        <begin position="147"/>
        <end position="168"/>
    </location>
</feature>
<dbReference type="PROSITE" id="PS50928">
    <property type="entry name" value="ABC_TM1"/>
    <property type="match status" value="1"/>
</dbReference>
<keyword evidence="6 7" id="KW-0472">Membrane</keyword>
<feature type="domain" description="ABC transmembrane type-1" evidence="8">
    <location>
        <begin position="99"/>
        <end position="311"/>
    </location>
</feature>
<keyword evidence="5 7" id="KW-1133">Transmembrane helix</keyword>
<dbReference type="CDD" id="cd06261">
    <property type="entry name" value="TM_PBP2"/>
    <property type="match status" value="1"/>
</dbReference>
<dbReference type="PANTHER" id="PTHR43163:SF6">
    <property type="entry name" value="DIPEPTIDE TRANSPORT SYSTEM PERMEASE PROTEIN DPPB-RELATED"/>
    <property type="match status" value="1"/>
</dbReference>
<proteinExistence type="inferred from homology"/>
<dbReference type="SUPFAM" id="SSF161098">
    <property type="entry name" value="MetI-like"/>
    <property type="match status" value="1"/>
</dbReference>
<evidence type="ECO:0000313" key="10">
    <source>
        <dbReference type="Proteomes" id="UP000325292"/>
    </source>
</evidence>
<dbReference type="InterPro" id="IPR000515">
    <property type="entry name" value="MetI-like"/>
</dbReference>
<dbReference type="Proteomes" id="UP000325292">
    <property type="component" value="Chromosome"/>
</dbReference>
<sequence>MRYVTQKVLFFVVCLWAAMTLNFILPRMIPGNPALAMFAKFQGQLNPQALHALELQFGFSHQPILLQYVNYLKSFLTLHWGLSYTYYPTPVATVIAHSLPWTIGLVGTATFIAVVVGTVLGIYISWRRGGVLDNTLPVATMFLQAMPYFWTGTILLFVFAFELHWFPLGHAYSNTVTPGFNGPFIASVLRHGLLPGLTVFLGSLSGWVIGMRNNMVNTLGEDYVIFAEAKGVSTWRVMSSYAARNAILPQVTSFALAMGLIVSGSILTEVVFSYPGIGFQLTNAVLSQDLPLIQASFLIIAVSVLVVNLIVDLLYARLDPRVRQGGETH</sequence>
<feature type="transmembrane region" description="Helical" evidence="7">
    <location>
        <begin position="246"/>
        <end position="272"/>
    </location>
</feature>
<keyword evidence="2 7" id="KW-0813">Transport</keyword>
<comment type="similarity">
    <text evidence="7">Belongs to the binding-protein-dependent transport system permease family.</text>
</comment>
<comment type="subcellular location">
    <subcellularLocation>
        <location evidence="1 7">Cell membrane</location>
        <topology evidence="1 7">Multi-pass membrane protein</topology>
    </subcellularLocation>
</comment>
<evidence type="ECO:0000256" key="7">
    <source>
        <dbReference type="RuleBase" id="RU363032"/>
    </source>
</evidence>
<dbReference type="InterPro" id="IPR035906">
    <property type="entry name" value="MetI-like_sf"/>
</dbReference>
<evidence type="ECO:0000256" key="1">
    <source>
        <dbReference type="ARBA" id="ARBA00004651"/>
    </source>
</evidence>
<evidence type="ECO:0000256" key="5">
    <source>
        <dbReference type="ARBA" id="ARBA00022989"/>
    </source>
</evidence>
<organism evidence="9 10">
    <name type="scientific">Sulfobacillus thermotolerans</name>
    <dbReference type="NCBI Taxonomy" id="338644"/>
    <lineage>
        <taxon>Bacteria</taxon>
        <taxon>Bacillati</taxon>
        <taxon>Bacillota</taxon>
        <taxon>Clostridia</taxon>
        <taxon>Eubacteriales</taxon>
        <taxon>Clostridiales Family XVII. Incertae Sedis</taxon>
        <taxon>Sulfobacillus</taxon>
    </lineage>
</organism>
<reference evidence="9 10" key="1">
    <citation type="journal article" date="2019" name="Sci. Rep.">
        <title>Sulfobacillus thermotolerans: new insights into resistance and metabolic capacities of acidophilic chemolithotrophs.</title>
        <authorList>
            <person name="Panyushkina A.E."/>
            <person name="Babenko V.V."/>
            <person name="Nikitina A.S."/>
            <person name="Selezneva O.V."/>
            <person name="Tsaplina I.A."/>
            <person name="Letarova M.A."/>
            <person name="Kostryukova E.S."/>
            <person name="Letarov A.V."/>
        </authorList>
    </citation>
    <scope>NUCLEOTIDE SEQUENCE [LARGE SCALE GENOMIC DNA]</scope>
    <source>
        <strain evidence="9 10">Kr1</strain>
    </source>
</reference>